<dbReference type="GO" id="GO:0000220">
    <property type="term" value="C:vacuolar proton-transporting V-type ATPase, V0 domain"/>
    <property type="evidence" value="ECO:0007669"/>
    <property type="project" value="InterPro"/>
</dbReference>
<evidence type="ECO:0000256" key="9">
    <source>
        <dbReference type="RuleBase" id="RU361189"/>
    </source>
</evidence>
<evidence type="ECO:0000256" key="3">
    <source>
        <dbReference type="ARBA" id="ARBA00022448"/>
    </source>
</evidence>
<dbReference type="GeneID" id="5044077"/>
<evidence type="ECO:0000256" key="10">
    <source>
        <dbReference type="SAM" id="Coils"/>
    </source>
</evidence>
<evidence type="ECO:0000256" key="7">
    <source>
        <dbReference type="ARBA" id="ARBA00023065"/>
    </source>
</evidence>
<feature type="transmembrane region" description="Helical" evidence="9">
    <location>
        <begin position="549"/>
        <end position="567"/>
    </location>
</feature>
<dbReference type="Pfam" id="PF01496">
    <property type="entry name" value="V_ATPase_I"/>
    <property type="match status" value="1"/>
</dbReference>
<feature type="transmembrane region" description="Helical" evidence="9">
    <location>
        <begin position="485"/>
        <end position="506"/>
    </location>
</feature>
<feature type="coiled-coil region" evidence="10">
    <location>
        <begin position="233"/>
        <end position="260"/>
    </location>
</feature>
<dbReference type="GO" id="GO:0007035">
    <property type="term" value="P:vacuolar acidification"/>
    <property type="evidence" value="ECO:0000318"/>
    <property type="project" value="GO_Central"/>
</dbReference>
<reference evidence="11 12" key="1">
    <citation type="journal article" date="2006" name="Nature">
        <title>Global trends of whole-genome duplications revealed by the ciliate Paramecium tetraurelia.</title>
        <authorList>
            <consortium name="Genoscope"/>
            <person name="Aury J.-M."/>
            <person name="Jaillon O."/>
            <person name="Duret L."/>
            <person name="Noel B."/>
            <person name="Jubin C."/>
            <person name="Porcel B.M."/>
            <person name="Segurens B."/>
            <person name="Daubin V."/>
            <person name="Anthouard V."/>
            <person name="Aiach N."/>
            <person name="Arnaiz O."/>
            <person name="Billaut A."/>
            <person name="Beisson J."/>
            <person name="Blanc I."/>
            <person name="Bouhouche K."/>
            <person name="Camara F."/>
            <person name="Duharcourt S."/>
            <person name="Guigo R."/>
            <person name="Gogendeau D."/>
            <person name="Katinka M."/>
            <person name="Keller A.-M."/>
            <person name="Kissmehl R."/>
            <person name="Klotz C."/>
            <person name="Koll F."/>
            <person name="Le Moue A."/>
            <person name="Lepere C."/>
            <person name="Malinsky S."/>
            <person name="Nowacki M."/>
            <person name="Nowak J.K."/>
            <person name="Plattner H."/>
            <person name="Poulain J."/>
            <person name="Ruiz F."/>
            <person name="Serrano V."/>
            <person name="Zagulski M."/>
            <person name="Dessen P."/>
            <person name="Betermier M."/>
            <person name="Weissenbach J."/>
            <person name="Scarpelli C."/>
            <person name="Schachter V."/>
            <person name="Sperling L."/>
            <person name="Meyer E."/>
            <person name="Cohen J."/>
            <person name="Wincker P."/>
        </authorList>
    </citation>
    <scope>NUCLEOTIDE SEQUENCE [LARGE SCALE GENOMIC DNA]</scope>
    <source>
        <strain evidence="11 12">Stock d4-2</strain>
    </source>
</reference>
<feature type="transmembrane region" description="Helical" evidence="9">
    <location>
        <begin position="389"/>
        <end position="413"/>
    </location>
</feature>
<keyword evidence="10" id="KW-0175">Coiled coil</keyword>
<name>A0E6H8_PARTE</name>
<dbReference type="FunCoup" id="A0E6H8">
    <property type="interactions" value="143"/>
</dbReference>
<comment type="function">
    <text evidence="9">Essential component of the vacuolar proton pump (V-ATPase), a multimeric enzyme that catalyzes the translocation of protons across the membranes. Required for assembly and activity of the V-ATPase.</text>
</comment>
<evidence type="ECO:0000256" key="2">
    <source>
        <dbReference type="ARBA" id="ARBA00009904"/>
    </source>
</evidence>
<dbReference type="PANTHER" id="PTHR11629">
    <property type="entry name" value="VACUOLAR PROTON ATPASES"/>
    <property type="match status" value="1"/>
</dbReference>
<dbReference type="STRING" id="5888.A0E6H8"/>
<dbReference type="AlphaFoldDB" id="A0E6H8"/>
<protein>
    <recommendedName>
        <fullName evidence="9">V-type proton ATPase subunit a</fullName>
    </recommendedName>
</protein>
<keyword evidence="3 9" id="KW-0813">Transport</keyword>
<comment type="subcellular location">
    <subcellularLocation>
        <location evidence="1">Membrane</location>
        <topology evidence="1">Multi-pass membrane protein</topology>
    </subcellularLocation>
</comment>
<keyword evidence="7 9" id="KW-0406">Ion transport</keyword>
<dbReference type="EMBL" id="CT868660">
    <property type="protein sequence ID" value="CAK90895.1"/>
    <property type="molecule type" value="Genomic_DNA"/>
</dbReference>
<comment type="similarity">
    <text evidence="2 9">Belongs to the V-ATPase 116 kDa subunit family.</text>
</comment>
<dbReference type="GO" id="GO:0051117">
    <property type="term" value="F:ATPase binding"/>
    <property type="evidence" value="ECO:0000318"/>
    <property type="project" value="GO_Central"/>
</dbReference>
<feature type="transmembrane region" description="Helical" evidence="9">
    <location>
        <begin position="579"/>
        <end position="597"/>
    </location>
</feature>
<evidence type="ECO:0000313" key="12">
    <source>
        <dbReference type="Proteomes" id="UP000000600"/>
    </source>
</evidence>
<keyword evidence="4 9" id="KW-0812">Transmembrane</keyword>
<keyword evidence="12" id="KW-1185">Reference proteome</keyword>
<dbReference type="PIRSF" id="PIRSF001293">
    <property type="entry name" value="ATP6V0A1"/>
    <property type="match status" value="1"/>
</dbReference>
<dbReference type="KEGG" id="ptm:GSPATT00003760001"/>
<evidence type="ECO:0000256" key="5">
    <source>
        <dbReference type="ARBA" id="ARBA00022781"/>
    </source>
</evidence>
<evidence type="ECO:0000256" key="4">
    <source>
        <dbReference type="ARBA" id="ARBA00022692"/>
    </source>
</evidence>
<keyword evidence="5 9" id="KW-0375">Hydrogen ion transport</keyword>
<feature type="transmembrane region" description="Helical" evidence="9">
    <location>
        <begin position="518"/>
        <end position="537"/>
    </location>
</feature>
<dbReference type="InterPro" id="IPR002490">
    <property type="entry name" value="V-ATPase_116kDa_su"/>
</dbReference>
<dbReference type="eggNOG" id="KOG2189">
    <property type="taxonomic scope" value="Eukaryota"/>
</dbReference>
<keyword evidence="6 9" id="KW-1133">Transmembrane helix</keyword>
<dbReference type="RefSeq" id="XP_001458292.1">
    <property type="nucleotide sequence ID" value="XM_001458255.2"/>
</dbReference>
<dbReference type="GO" id="GO:0016471">
    <property type="term" value="C:vacuolar proton-transporting V-type ATPase complex"/>
    <property type="evidence" value="ECO:0000318"/>
    <property type="project" value="GO_Central"/>
</dbReference>
<gene>
    <name evidence="11" type="ORF">GSPATT00003760001</name>
</gene>
<accession>A0E6H8</accession>
<evidence type="ECO:0000256" key="1">
    <source>
        <dbReference type="ARBA" id="ARBA00004141"/>
    </source>
</evidence>
<dbReference type="GO" id="GO:0046961">
    <property type="term" value="F:proton-transporting ATPase activity, rotational mechanism"/>
    <property type="evidence" value="ECO:0007669"/>
    <property type="project" value="InterPro"/>
</dbReference>
<dbReference type="InterPro" id="IPR026028">
    <property type="entry name" value="V-type_ATPase_116kDa_su_euka"/>
</dbReference>
<dbReference type="InParanoid" id="A0E6H8"/>
<sequence>MFRSQEMSYFQLIMPQDSAWTIMDQLGYLSKVEIIDHNPNEALINRPFANYVKRCDDLIVKIENMLQVAKNLNLLSNYKKGNLKQFTNQVFHIIQLFHTYLDKIEDDINKKTSSFQEQNKHLEQLIDQSEYIQNYIEILKESKTYLGEQVFQNQQISKFECYVGILKNLEQLQFHRVIFRVTKGNSMVHLKRMNEKQSIFIVLFPNIGNYGKQKIQKIVEQVSQGKFTLPQSHQEFEKKLNELQMKQAEYINLIQMTQNQLCQCISNMLVLRNGLPLIEFYKFYLIKEKDLYKELNKLKMQGRLFLGELWVPTKDIFQLEQTLQMIKEQQTNNPGGQLAQKYPPDFLQKPTYFKLNEFTSIFQEIVNTYGIPRYQEINPAIITIITFPFLFGVMFGDIGHGFTLFMFGSYLCLFKNKSFYNLRYLILLMGVFSFYSGLIYNDYLSLSLNLFQTCFRSEEECVYPFGIDPMWGGHLEFNDSFKMKLSIIIAFCHMLLGISLSGLNYLFLGDWLKLSCKFLPQLLFLICTIGYMVFLIIYKWLNHFEPQNAPSIITTMISMILNLGRISGPQMWEGDSQDYIQYCLLLMTIISIPWMWFPSIISHLLQQGSFQQNEGKRKTHRIDYGQLVEEPGIEMTQTHSYSHEQIDTKYGQPNGETQESTFFIKQKNTSHQGIQDLIVHETIETLEYVLGVISNTASYLRLWALSLAHSQLSEVFFELLLVQPINHGQPISLMIGFPFWALITFGVLMCMDSMECFLHSLRLHWVEFQNKFYKGDGVQFKVFSFRDRIKESINLESQ</sequence>
<dbReference type="Proteomes" id="UP000000600">
    <property type="component" value="Unassembled WGS sequence"/>
</dbReference>
<dbReference type="HOGENOM" id="CLU_005230_0_2_1"/>
<feature type="transmembrane region" description="Helical" evidence="9">
    <location>
        <begin position="420"/>
        <end position="440"/>
    </location>
</feature>
<dbReference type="OMA" id="FIDMILM"/>
<proteinExistence type="inferred from homology"/>
<dbReference type="PANTHER" id="PTHR11629:SF63">
    <property type="entry name" value="V-TYPE PROTON ATPASE SUBUNIT A"/>
    <property type="match status" value="1"/>
</dbReference>
<keyword evidence="8 9" id="KW-0472">Membrane</keyword>
<dbReference type="OrthoDB" id="10264220at2759"/>
<evidence type="ECO:0000256" key="8">
    <source>
        <dbReference type="ARBA" id="ARBA00023136"/>
    </source>
</evidence>
<organism evidence="11 12">
    <name type="scientific">Paramecium tetraurelia</name>
    <dbReference type="NCBI Taxonomy" id="5888"/>
    <lineage>
        <taxon>Eukaryota</taxon>
        <taxon>Sar</taxon>
        <taxon>Alveolata</taxon>
        <taxon>Ciliophora</taxon>
        <taxon>Intramacronucleata</taxon>
        <taxon>Oligohymenophorea</taxon>
        <taxon>Peniculida</taxon>
        <taxon>Parameciidae</taxon>
        <taxon>Paramecium</taxon>
    </lineage>
</organism>
<evidence type="ECO:0000313" key="11">
    <source>
        <dbReference type="EMBL" id="CAK90895.1"/>
    </source>
</evidence>
<evidence type="ECO:0000256" key="6">
    <source>
        <dbReference type="ARBA" id="ARBA00022989"/>
    </source>
</evidence>